<dbReference type="EMBL" id="CM035435">
    <property type="protein sequence ID" value="KAH7289691.1"/>
    <property type="molecule type" value="Genomic_DNA"/>
</dbReference>
<proteinExistence type="predicted"/>
<comment type="caution">
    <text evidence="7">The sequence shown here is derived from an EMBL/GenBank/DDBJ whole genome shotgun (WGS) entry which is preliminary data.</text>
</comment>
<dbReference type="EMBL" id="CM035435">
    <property type="protein sequence ID" value="KAH7289692.1"/>
    <property type="molecule type" value="Genomic_DNA"/>
</dbReference>
<dbReference type="Proteomes" id="UP000825935">
    <property type="component" value="Chromosome 30"/>
</dbReference>
<evidence type="ECO:0000256" key="3">
    <source>
        <dbReference type="ARBA" id="ARBA00023125"/>
    </source>
</evidence>
<evidence type="ECO:0000256" key="2">
    <source>
        <dbReference type="ARBA" id="ARBA00023015"/>
    </source>
</evidence>
<gene>
    <name evidence="7" type="ORF">KP509_30G014600</name>
</gene>
<comment type="subcellular location">
    <subcellularLocation>
        <location evidence="1">Nucleus</location>
    </subcellularLocation>
</comment>
<evidence type="ECO:0000313" key="8">
    <source>
        <dbReference type="Proteomes" id="UP000825935"/>
    </source>
</evidence>
<protein>
    <recommendedName>
        <fullName evidence="6">Myb/SANT-like DNA-binding domain-containing protein</fullName>
    </recommendedName>
</protein>
<accession>A0A8T2R1S7</accession>
<dbReference type="PANTHER" id="PTHR21654:SF84">
    <property type="entry name" value="SI:DKEY-66I24.7"/>
    <property type="match status" value="1"/>
</dbReference>
<dbReference type="OMA" id="GRMNSAF"/>
<organism evidence="7 8">
    <name type="scientific">Ceratopteris richardii</name>
    <name type="common">Triangle waterfern</name>
    <dbReference type="NCBI Taxonomy" id="49495"/>
    <lineage>
        <taxon>Eukaryota</taxon>
        <taxon>Viridiplantae</taxon>
        <taxon>Streptophyta</taxon>
        <taxon>Embryophyta</taxon>
        <taxon>Tracheophyta</taxon>
        <taxon>Polypodiopsida</taxon>
        <taxon>Polypodiidae</taxon>
        <taxon>Polypodiales</taxon>
        <taxon>Pteridineae</taxon>
        <taxon>Pteridaceae</taxon>
        <taxon>Parkerioideae</taxon>
        <taxon>Ceratopteris</taxon>
    </lineage>
</organism>
<evidence type="ECO:0000313" key="7">
    <source>
        <dbReference type="EMBL" id="KAH7289691.1"/>
    </source>
</evidence>
<dbReference type="InterPro" id="IPR044822">
    <property type="entry name" value="Myb_DNA-bind_4"/>
</dbReference>
<evidence type="ECO:0000259" key="6">
    <source>
        <dbReference type="Pfam" id="PF13837"/>
    </source>
</evidence>
<evidence type="ECO:0000256" key="4">
    <source>
        <dbReference type="ARBA" id="ARBA00023163"/>
    </source>
</evidence>
<keyword evidence="5" id="KW-0539">Nucleus</keyword>
<evidence type="ECO:0000256" key="1">
    <source>
        <dbReference type="ARBA" id="ARBA00004123"/>
    </source>
</evidence>
<keyword evidence="2" id="KW-0805">Transcription regulation</keyword>
<dbReference type="GO" id="GO:0010468">
    <property type="term" value="P:regulation of gene expression"/>
    <property type="evidence" value="ECO:0007669"/>
    <property type="project" value="UniProtKB-ARBA"/>
</dbReference>
<dbReference type="GO" id="GO:0003677">
    <property type="term" value="F:DNA binding"/>
    <property type="evidence" value="ECO:0007669"/>
    <property type="project" value="UniProtKB-KW"/>
</dbReference>
<keyword evidence="8" id="KW-1185">Reference proteome</keyword>
<dbReference type="Gene3D" id="1.10.10.60">
    <property type="entry name" value="Homeodomain-like"/>
    <property type="match status" value="1"/>
</dbReference>
<dbReference type="PANTHER" id="PTHR21654">
    <property type="entry name" value="FI21293P1"/>
    <property type="match status" value="1"/>
</dbReference>
<name>A0A8T2R1S7_CERRI</name>
<dbReference type="OrthoDB" id="1889983at2759"/>
<sequence length="348" mass="39918">MDVCDYQCPDQDPNSILSQFEQHHDEMVSHMPAALLPLASQSPIEKCEHQIVVLDSSRIAMQIASGQIVWPIVPKPKEVTPKLEFDTYPYTNGNSNSGLQSDLENTNLALGRIDTPLEKCKVRKRLKSATDDSDVHDGDVANERQAIMRWKDAWVAQLIHVRGRMQASFAGPQKQRIDLWQVIKNEMARTCPGFDKDSEACRKKWRRVYKEYRDEKALHAQGDSSQRCKFYDLLEFYMGDRSDSTNEPPVGFSLRPMNEMVPVKCETLERNVCSNGQEIYVARRPPKRAKRLDLCKESTVDTESLHALVSELVILSKEMLQTTRQFEQDKLEVLHSLTETLHEISEKI</sequence>
<dbReference type="AlphaFoldDB" id="A0A8T2R1S7"/>
<feature type="domain" description="Myb/SANT-like DNA-binding" evidence="6">
    <location>
        <begin position="149"/>
        <end position="235"/>
    </location>
</feature>
<evidence type="ECO:0000256" key="5">
    <source>
        <dbReference type="ARBA" id="ARBA00023242"/>
    </source>
</evidence>
<dbReference type="GO" id="GO:0005634">
    <property type="term" value="C:nucleus"/>
    <property type="evidence" value="ECO:0007669"/>
    <property type="project" value="UniProtKB-SubCell"/>
</dbReference>
<keyword evidence="4" id="KW-0804">Transcription</keyword>
<keyword evidence="3" id="KW-0238">DNA-binding</keyword>
<reference evidence="7" key="1">
    <citation type="submission" date="2021-08" db="EMBL/GenBank/DDBJ databases">
        <title>WGS assembly of Ceratopteris richardii.</title>
        <authorList>
            <person name="Marchant D.B."/>
            <person name="Chen G."/>
            <person name="Jenkins J."/>
            <person name="Shu S."/>
            <person name="Leebens-Mack J."/>
            <person name="Grimwood J."/>
            <person name="Schmutz J."/>
            <person name="Soltis P."/>
            <person name="Soltis D."/>
            <person name="Chen Z.-H."/>
        </authorList>
    </citation>
    <scope>NUCLEOTIDE SEQUENCE</scope>
    <source>
        <strain evidence="7">Whitten #5841</strain>
        <tissue evidence="7">Leaf</tissue>
    </source>
</reference>
<dbReference type="Pfam" id="PF13837">
    <property type="entry name" value="Myb_DNA-bind_4"/>
    <property type="match status" value="1"/>
</dbReference>